<dbReference type="PANTHER" id="PTHR46033">
    <property type="entry name" value="PROTEIN MAIN-LIKE 2"/>
    <property type="match status" value="1"/>
</dbReference>
<dbReference type="Pfam" id="PF10536">
    <property type="entry name" value="PMD"/>
    <property type="match status" value="1"/>
</dbReference>
<dbReference type="InterPro" id="IPR044824">
    <property type="entry name" value="MAIN-like"/>
</dbReference>
<reference evidence="4" key="1">
    <citation type="journal article" date="2022" name="Front. Genet.">
        <title>Chromosome-Scale Assembly of the Dendrobium nobile Genome Provides Insights Into the Molecular Mechanism of the Biosynthesis of the Medicinal Active Ingredient of Dendrobium.</title>
        <authorList>
            <person name="Xu Q."/>
            <person name="Niu S.-C."/>
            <person name="Li K.-L."/>
            <person name="Zheng P.-J."/>
            <person name="Zhang X.-J."/>
            <person name="Jia Y."/>
            <person name="Liu Y."/>
            <person name="Niu Y.-X."/>
            <person name="Yu L.-H."/>
            <person name="Chen D.-F."/>
            <person name="Zhang G.-Q."/>
        </authorList>
    </citation>
    <scope>NUCLEOTIDE SEQUENCE</scope>
    <source>
        <tissue evidence="4">Leaf</tissue>
    </source>
</reference>
<accession>A0A8T3B2W5</accession>
<feature type="region of interest" description="Disordered" evidence="2">
    <location>
        <begin position="1181"/>
        <end position="1221"/>
    </location>
</feature>
<evidence type="ECO:0000259" key="3">
    <source>
        <dbReference type="PROSITE" id="PS50966"/>
    </source>
</evidence>
<dbReference type="InterPro" id="IPR018289">
    <property type="entry name" value="MULE_transposase_dom"/>
</dbReference>
<dbReference type="AlphaFoldDB" id="A0A8T3B2W5"/>
<name>A0A8T3B2W5_DENNO</name>
<dbReference type="Proteomes" id="UP000829196">
    <property type="component" value="Unassembled WGS sequence"/>
</dbReference>
<feature type="domain" description="SWIM-type" evidence="3">
    <location>
        <begin position="353"/>
        <end position="388"/>
    </location>
</feature>
<comment type="caution">
    <text evidence="4">The sequence shown here is derived from an EMBL/GenBank/DDBJ whole genome shotgun (WGS) entry which is preliminary data.</text>
</comment>
<keyword evidence="1" id="KW-0862">Zinc</keyword>
<dbReference type="InterPro" id="IPR007527">
    <property type="entry name" value="Znf_SWIM"/>
</dbReference>
<protein>
    <recommendedName>
        <fullName evidence="3">SWIM-type domain-containing protein</fullName>
    </recommendedName>
</protein>
<dbReference type="GO" id="GO:0010073">
    <property type="term" value="P:meristem maintenance"/>
    <property type="evidence" value="ECO:0007669"/>
    <property type="project" value="InterPro"/>
</dbReference>
<dbReference type="GO" id="GO:0008270">
    <property type="term" value="F:zinc ion binding"/>
    <property type="evidence" value="ECO:0007669"/>
    <property type="project" value="UniProtKB-KW"/>
</dbReference>
<dbReference type="PROSITE" id="PS50966">
    <property type="entry name" value="ZF_SWIM"/>
    <property type="match status" value="1"/>
</dbReference>
<feature type="compositionally biased region" description="Basic and acidic residues" evidence="2">
    <location>
        <begin position="1210"/>
        <end position="1221"/>
    </location>
</feature>
<dbReference type="EMBL" id="JAGYWB010000011">
    <property type="protein sequence ID" value="KAI0503760.1"/>
    <property type="molecule type" value="Genomic_DNA"/>
</dbReference>
<evidence type="ECO:0000313" key="4">
    <source>
        <dbReference type="EMBL" id="KAI0503760.1"/>
    </source>
</evidence>
<proteinExistence type="predicted"/>
<keyword evidence="5" id="KW-1185">Reference proteome</keyword>
<organism evidence="4 5">
    <name type="scientific">Dendrobium nobile</name>
    <name type="common">Orchid</name>
    <dbReference type="NCBI Taxonomy" id="94219"/>
    <lineage>
        <taxon>Eukaryota</taxon>
        <taxon>Viridiplantae</taxon>
        <taxon>Streptophyta</taxon>
        <taxon>Embryophyta</taxon>
        <taxon>Tracheophyta</taxon>
        <taxon>Spermatophyta</taxon>
        <taxon>Magnoliopsida</taxon>
        <taxon>Liliopsida</taxon>
        <taxon>Asparagales</taxon>
        <taxon>Orchidaceae</taxon>
        <taxon>Epidendroideae</taxon>
        <taxon>Malaxideae</taxon>
        <taxon>Dendrobiinae</taxon>
        <taxon>Dendrobium</taxon>
    </lineage>
</organism>
<evidence type="ECO:0000256" key="2">
    <source>
        <dbReference type="SAM" id="MobiDB-lite"/>
    </source>
</evidence>
<keyword evidence="1" id="KW-0863">Zinc-finger</keyword>
<dbReference type="InterPro" id="IPR019557">
    <property type="entry name" value="AminoTfrase-like_pln_mobile"/>
</dbReference>
<gene>
    <name evidence="4" type="ORF">KFK09_014702</name>
</gene>
<dbReference type="OrthoDB" id="593744at2759"/>
<sequence length="1221" mass="141146">MDIKPREIIGRVEAKFNIKVSYMKACDARRKAIKAVFGSWEESYRSLNLFMEGIVQAMPGTVYKIQSSSSYRFQRLFWAFGPSISGWRFCRPVLSMDGTFLLGKYRGTLLIAVGLDANNGLFPLAFGIVESECNESWIWFLTMLHDLLPVVASRTNLCIISDRHPGLVRGCREIFPYAAHRHCLRHLRENFKKAVRQIGVSDVEFLCQKMYAAGNTDDAELFNQSMLDIIRIKPELHQWLVERDVTKWSLIFDGGFRYGVMTTNASEAFNGILKRARGLPVQALITAIYYNIVRMFVCRLELIHTEEQQSNNIFSPRVQAKLRKHENDARRIPEPTRINMHEFQVFDMSSRSYRVDVTLGGNSVCSCGKPVIYHLPCAHVISSTASVRISHLEFDSEYYTMKNLKMTYLEEFHTIPDKEYWPNHDPATGNMAEAQHVRRKRQPKKPIPQVDEEQQNITIDINPSIASLRGSHRAAHPDEGTVLEAASHLLMVHEWPINCPRFMEGLRVLGLYCVSQLRYIRMDHNLLTALVERWSPQINSFHLPVGEMSITLQDVALILGLQIDGPALVGNAVVGAGRRWASWPDCCDDLLGQHPKRDVIYQDPFNPRVSSKFRMGQAQAQTCLPLRWLRWTFYRDSYLDLNEIDFWRHVRAYILFLMGTYLVPDTSGCEIHLRFLPLLEDLGLFSTYSIGGAVLAHLYRELAEATKPKRANIAGCIHLLQIWCWERLHVGRPALHVPHHVNLDGLSVGYRWNQEFIRQLPTGSLSSYRDELDGLLDSQVIWEPYTSEVRSQVADICLSGEAIWLAHVPLVCWTRVEWHLPDRVVRQFGLIPTMEVQPMELKFARVDGRGKADTDWMVYHLPYIGLWEDRRAYIIEGIIMGPDSGHFIHEYLQWFRSWATLYMLKPPTTPPTTYYPRAPSERYLRNFFVETERAVLPLVGSNDYNNADSVIKRIAEMAVDLRREVHIPDYLYSEHGYTGSPYESFSPVIGEPQSTDAGPSSYQDLGPSQPFFTQPTQQTTPGWYPHEYVPDSTLAGTIEAEQEGIFGVEQHVLRDRPVRRPQHYTPGSDALPHRGRRRRWKSLEIRFREVNGHFVSPHFLQMRYNELKRHRDEDRMKEVNLDGQLREFFKLEDWQDLQYEFECKMKCCPTQSQLQSLARSTGDLQAVYTIGDLFVKRKSPNTENLPYRKRKNSSEKCRNGQVQHKSSKRRLTEEKTKLPRS</sequence>
<evidence type="ECO:0000256" key="1">
    <source>
        <dbReference type="PROSITE-ProRule" id="PRU00325"/>
    </source>
</evidence>
<dbReference type="Pfam" id="PF10551">
    <property type="entry name" value="MULE"/>
    <property type="match status" value="1"/>
</dbReference>
<evidence type="ECO:0000313" key="5">
    <source>
        <dbReference type="Proteomes" id="UP000829196"/>
    </source>
</evidence>
<keyword evidence="1" id="KW-0479">Metal-binding</keyword>
<dbReference type="PANTHER" id="PTHR46033:SF8">
    <property type="entry name" value="PROTEIN MAINTENANCE OF MERISTEMS-LIKE"/>
    <property type="match status" value="1"/>
</dbReference>